<comment type="similarity">
    <text evidence="1 2">Belongs to the anti-sigma-factor antagonist family.</text>
</comment>
<dbReference type="CDD" id="cd07043">
    <property type="entry name" value="STAS_anti-anti-sigma_factors"/>
    <property type="match status" value="1"/>
</dbReference>
<dbReference type="RefSeq" id="WP_166655795.1">
    <property type="nucleotide sequence ID" value="NZ_JBHXPO010000003.1"/>
</dbReference>
<feature type="domain" description="STAS" evidence="4">
    <location>
        <begin position="27"/>
        <end position="137"/>
    </location>
</feature>
<dbReference type="Proteomes" id="UP000295087">
    <property type="component" value="Unassembled WGS sequence"/>
</dbReference>
<gene>
    <name evidence="5" type="ORF">DFR75_105234</name>
</gene>
<dbReference type="NCBIfam" id="TIGR00377">
    <property type="entry name" value="ant_ant_sig"/>
    <property type="match status" value="1"/>
</dbReference>
<sequence length="161" mass="17919">MNTHSSHVGRYELPAFDGEPPDVSARVSADIETRSNAIFLYVRGDIDAYTITRWRRLLDDAFQRASNGGQLVVDLDEVAFMSCRSIIDLACRAQQHDTVRVSVVKAAPSVVDRIITAAGLAQWLTLHTDLADVISTSTDPPRPNLRVWTHREPDRGTPTHQ</sequence>
<evidence type="ECO:0000256" key="2">
    <source>
        <dbReference type="RuleBase" id="RU003749"/>
    </source>
</evidence>
<evidence type="ECO:0000313" key="5">
    <source>
        <dbReference type="EMBL" id="TDP32996.1"/>
    </source>
</evidence>
<organism evidence="5 6">
    <name type="scientific">Nocardia ignorata</name>
    <dbReference type="NCBI Taxonomy" id="145285"/>
    <lineage>
        <taxon>Bacteria</taxon>
        <taxon>Bacillati</taxon>
        <taxon>Actinomycetota</taxon>
        <taxon>Actinomycetes</taxon>
        <taxon>Mycobacteriales</taxon>
        <taxon>Nocardiaceae</taxon>
        <taxon>Nocardia</taxon>
    </lineage>
</organism>
<dbReference type="InterPro" id="IPR003658">
    <property type="entry name" value="Anti-sigma_ant"/>
</dbReference>
<name>A0A4R6P6N5_NOCIG</name>
<dbReference type="Gene3D" id="3.30.750.24">
    <property type="entry name" value="STAS domain"/>
    <property type="match status" value="1"/>
</dbReference>
<dbReference type="PROSITE" id="PS50801">
    <property type="entry name" value="STAS"/>
    <property type="match status" value="1"/>
</dbReference>
<proteinExistence type="inferred from homology"/>
<evidence type="ECO:0000256" key="3">
    <source>
        <dbReference type="SAM" id="MobiDB-lite"/>
    </source>
</evidence>
<evidence type="ECO:0000313" key="6">
    <source>
        <dbReference type="Proteomes" id="UP000295087"/>
    </source>
</evidence>
<protein>
    <recommendedName>
        <fullName evidence="2">Anti-sigma factor antagonist</fullName>
    </recommendedName>
</protein>
<reference evidence="5 6" key="1">
    <citation type="submission" date="2019-03" db="EMBL/GenBank/DDBJ databases">
        <title>Genomic Encyclopedia of Type Strains, Phase IV (KMG-IV): sequencing the most valuable type-strain genomes for metagenomic binning, comparative biology and taxonomic classification.</title>
        <authorList>
            <person name="Goeker M."/>
        </authorList>
    </citation>
    <scope>NUCLEOTIDE SEQUENCE [LARGE SCALE GENOMIC DNA]</scope>
    <source>
        <strain evidence="5 6">DSM 44496</strain>
    </source>
</reference>
<dbReference type="EMBL" id="SNXK01000005">
    <property type="protein sequence ID" value="TDP32996.1"/>
    <property type="molecule type" value="Genomic_DNA"/>
</dbReference>
<feature type="region of interest" description="Disordered" evidence="3">
    <location>
        <begin position="135"/>
        <end position="161"/>
    </location>
</feature>
<dbReference type="SUPFAM" id="SSF52091">
    <property type="entry name" value="SpoIIaa-like"/>
    <property type="match status" value="1"/>
</dbReference>
<feature type="compositionally biased region" description="Basic and acidic residues" evidence="3">
    <location>
        <begin position="149"/>
        <end position="161"/>
    </location>
</feature>
<evidence type="ECO:0000259" key="4">
    <source>
        <dbReference type="PROSITE" id="PS50801"/>
    </source>
</evidence>
<evidence type="ECO:0000256" key="1">
    <source>
        <dbReference type="ARBA" id="ARBA00009013"/>
    </source>
</evidence>
<comment type="caution">
    <text evidence="5">The sequence shown here is derived from an EMBL/GenBank/DDBJ whole genome shotgun (WGS) entry which is preliminary data.</text>
</comment>
<dbReference type="InterPro" id="IPR036513">
    <property type="entry name" value="STAS_dom_sf"/>
</dbReference>
<accession>A0A4R6P6N5</accession>
<dbReference type="AlphaFoldDB" id="A0A4R6P6N5"/>
<dbReference type="GO" id="GO:0043856">
    <property type="term" value="F:anti-sigma factor antagonist activity"/>
    <property type="evidence" value="ECO:0007669"/>
    <property type="project" value="InterPro"/>
</dbReference>
<keyword evidence="6" id="KW-1185">Reference proteome</keyword>
<dbReference type="Pfam" id="PF01740">
    <property type="entry name" value="STAS"/>
    <property type="match status" value="1"/>
</dbReference>
<dbReference type="InterPro" id="IPR002645">
    <property type="entry name" value="STAS_dom"/>
</dbReference>